<feature type="compositionally biased region" description="Polar residues" evidence="1">
    <location>
        <begin position="151"/>
        <end position="169"/>
    </location>
</feature>
<proteinExistence type="predicted"/>
<dbReference type="AlphaFoldDB" id="A0A2T7PVD0"/>
<comment type="caution">
    <text evidence="2">The sequence shown here is derived from an EMBL/GenBank/DDBJ whole genome shotgun (WGS) entry which is preliminary data.</text>
</comment>
<feature type="compositionally biased region" description="Basic and acidic residues" evidence="1">
    <location>
        <begin position="29"/>
        <end position="43"/>
    </location>
</feature>
<protein>
    <submittedName>
        <fullName evidence="2">Uncharacterized protein</fullName>
    </submittedName>
</protein>
<evidence type="ECO:0000313" key="3">
    <source>
        <dbReference type="Proteomes" id="UP000245119"/>
    </source>
</evidence>
<feature type="compositionally biased region" description="Basic and acidic residues" evidence="1">
    <location>
        <begin position="219"/>
        <end position="277"/>
    </location>
</feature>
<keyword evidence="3" id="KW-1185">Reference proteome</keyword>
<dbReference type="OrthoDB" id="1924287at2759"/>
<accession>A0A2T7PVD0</accession>
<reference evidence="2 3" key="1">
    <citation type="submission" date="2018-04" db="EMBL/GenBank/DDBJ databases">
        <title>The genome of golden apple snail Pomacea canaliculata provides insight into stress tolerance and invasive adaptation.</title>
        <authorList>
            <person name="Liu C."/>
            <person name="Liu B."/>
            <person name="Ren Y."/>
            <person name="Zhang Y."/>
            <person name="Wang H."/>
            <person name="Li S."/>
            <person name="Jiang F."/>
            <person name="Yin L."/>
            <person name="Zhang G."/>
            <person name="Qian W."/>
            <person name="Fan W."/>
        </authorList>
    </citation>
    <scope>NUCLEOTIDE SEQUENCE [LARGE SCALE GENOMIC DNA]</scope>
    <source>
        <strain evidence="2">SZHN2017</strain>
        <tissue evidence="2">Muscle</tissue>
    </source>
</reference>
<evidence type="ECO:0000313" key="2">
    <source>
        <dbReference type="EMBL" id="PVD37385.1"/>
    </source>
</evidence>
<feature type="compositionally biased region" description="Basic and acidic residues" evidence="1">
    <location>
        <begin position="74"/>
        <end position="88"/>
    </location>
</feature>
<feature type="compositionally biased region" description="Acidic residues" evidence="1">
    <location>
        <begin position="44"/>
        <end position="54"/>
    </location>
</feature>
<feature type="region of interest" description="Disordered" evidence="1">
    <location>
        <begin position="1"/>
        <end position="277"/>
    </location>
</feature>
<feature type="region of interest" description="Disordered" evidence="1">
    <location>
        <begin position="290"/>
        <end position="362"/>
    </location>
</feature>
<dbReference type="Proteomes" id="UP000245119">
    <property type="component" value="Linkage Group LG2"/>
</dbReference>
<feature type="compositionally biased region" description="Low complexity" evidence="1">
    <location>
        <begin position="55"/>
        <end position="73"/>
    </location>
</feature>
<feature type="compositionally biased region" description="Basic residues" evidence="1">
    <location>
        <begin position="209"/>
        <end position="218"/>
    </location>
</feature>
<feature type="compositionally biased region" description="Basic and acidic residues" evidence="1">
    <location>
        <begin position="106"/>
        <end position="145"/>
    </location>
</feature>
<feature type="compositionally biased region" description="Basic and acidic residues" evidence="1">
    <location>
        <begin position="339"/>
        <end position="349"/>
    </location>
</feature>
<sequence length="362" mass="40995">MAHQILPATNNHPPAPPKTNYKCQPTGLLHEKRVLHLSRKESDVPNDSEEDSSSEDSSGSDSGSSSSGSNGSESDSKKTSGDKRDSSHKTGSPGRAGRNNEINSSGREKEKSGENGSDHGRDNDGYKHRNSRDKTDERTKVKDAEGDISSDGEQITRSGPRSTIVQKSSVTRKDSETKERSEDSGKRTLFKEPEKRDRERRDDDEESQRRRRTRSRSPRNRESERGKDYRGRDDKPRRPDNRDDKGRQRDRDDDSRKHENRRREERQDNTIDQGEIERWMIKEEIGMKGIKKNAQDETENQVARGKLGMKDTRTMTDQDETGMESLGDEAGMRGGEMTGEGREKPHAHDPMIGTGDMRETET</sequence>
<name>A0A2T7PVD0_POMCA</name>
<evidence type="ECO:0000256" key="1">
    <source>
        <dbReference type="SAM" id="MobiDB-lite"/>
    </source>
</evidence>
<gene>
    <name evidence="2" type="ORF">C0Q70_04384</name>
</gene>
<dbReference type="EMBL" id="PZQS01000002">
    <property type="protein sequence ID" value="PVD37385.1"/>
    <property type="molecule type" value="Genomic_DNA"/>
</dbReference>
<feature type="compositionally biased region" description="Basic and acidic residues" evidence="1">
    <location>
        <begin position="171"/>
        <end position="201"/>
    </location>
</feature>
<dbReference type="STRING" id="400727.A0A2T7PVD0"/>
<organism evidence="2 3">
    <name type="scientific">Pomacea canaliculata</name>
    <name type="common">Golden apple snail</name>
    <dbReference type="NCBI Taxonomy" id="400727"/>
    <lineage>
        <taxon>Eukaryota</taxon>
        <taxon>Metazoa</taxon>
        <taxon>Spiralia</taxon>
        <taxon>Lophotrochozoa</taxon>
        <taxon>Mollusca</taxon>
        <taxon>Gastropoda</taxon>
        <taxon>Caenogastropoda</taxon>
        <taxon>Architaenioglossa</taxon>
        <taxon>Ampullarioidea</taxon>
        <taxon>Ampullariidae</taxon>
        <taxon>Pomacea</taxon>
    </lineage>
</organism>